<evidence type="ECO:0000256" key="2">
    <source>
        <dbReference type="ARBA" id="ARBA00022540"/>
    </source>
</evidence>
<name>A0A7V3JA69_UNCC3</name>
<keyword evidence="3" id="KW-0547">Nucleotide-binding</keyword>
<dbReference type="FunFam" id="2.40.30.10:FF:000054">
    <property type="entry name" value="Translation initiation factor IF-2"/>
    <property type="match status" value="1"/>
</dbReference>
<dbReference type="PANTHER" id="PTHR43381">
    <property type="entry name" value="TRANSLATION INITIATION FACTOR IF-2-RELATED"/>
    <property type="match status" value="1"/>
</dbReference>
<accession>A0A7V3JA69</accession>
<feature type="domain" description="Elongation factor Tu-type" evidence="7">
    <location>
        <begin position="243"/>
        <end position="316"/>
    </location>
</feature>
<comment type="caution">
    <text evidence="9">The sequence shown here is derived from an EMBL/GenBank/DDBJ whole genome shotgun (WGS) entry which is preliminary data.</text>
</comment>
<dbReference type="EMBL" id="DTGG01000106">
    <property type="protein sequence ID" value="HFZ09141.1"/>
    <property type="molecule type" value="Genomic_DNA"/>
</dbReference>
<dbReference type="InterPro" id="IPR044145">
    <property type="entry name" value="IF2_II"/>
</dbReference>
<sequence length="321" mass="34997">MVLLVAEMKGFKANPNKPAIGVVVESRLDPKVGPVAFLLIQDGTLKKGDFVVVGETWGRIRLIEDEHGHNLKTAGPSKPVKVTGLKAVPSFGQVLQVVPDEKTAQQVLAALKKAITQKEEQKTFKKIGLPIILKADVLGSLKALTDNIKKIETDEVAINIVKEGVGNITEDDVMMAKTTGAEILGFKVKPFASACEIAQKEKVKISIYDVIYNLMNDLKERIASTLKKEEKTVVGKGRILKIFLATSSEKIVGFKVLEGQVQKGNYVTIQRNGKEIGKGKVLSLQIEKEPVNEIKAGSLGGLKLSVEVDLEQGDILEFYKE</sequence>
<evidence type="ECO:0000313" key="9">
    <source>
        <dbReference type="EMBL" id="HFZ09141.1"/>
    </source>
</evidence>
<dbReference type="InterPro" id="IPR036925">
    <property type="entry name" value="TIF_IF2_dom3_sf"/>
</dbReference>
<dbReference type="Gene3D" id="2.40.30.10">
    <property type="entry name" value="Translation factors"/>
    <property type="match status" value="2"/>
</dbReference>
<dbReference type="InterPro" id="IPR015760">
    <property type="entry name" value="TIF_IF2"/>
</dbReference>
<dbReference type="GO" id="GO:0005737">
    <property type="term" value="C:cytoplasm"/>
    <property type="evidence" value="ECO:0007669"/>
    <property type="project" value="TreeGrafter"/>
</dbReference>
<evidence type="ECO:0000259" key="7">
    <source>
        <dbReference type="Pfam" id="PF14578"/>
    </source>
</evidence>
<protein>
    <recommendedName>
        <fullName evidence="10">Translation initiation factor IF- 2 domain-containing protein</fullName>
    </recommendedName>
</protein>
<evidence type="ECO:0000256" key="4">
    <source>
        <dbReference type="ARBA" id="ARBA00022917"/>
    </source>
</evidence>
<keyword evidence="2" id="KW-0396">Initiation factor</keyword>
<dbReference type="InterPro" id="IPR009000">
    <property type="entry name" value="Transl_B-barrel_sf"/>
</dbReference>
<gene>
    <name evidence="9" type="ORF">ENV41_03300</name>
</gene>
<dbReference type="CDD" id="cd03702">
    <property type="entry name" value="IF2_mtIF2_II"/>
    <property type="match status" value="1"/>
</dbReference>
<dbReference type="AlphaFoldDB" id="A0A7V3JA69"/>
<keyword evidence="4" id="KW-0648">Protein biosynthesis</keyword>
<dbReference type="InterPro" id="IPR053905">
    <property type="entry name" value="EF-G-like_DII"/>
</dbReference>
<feature type="domain" description="Translation initiation factor IF- 2" evidence="6">
    <location>
        <begin position="110"/>
        <end position="219"/>
    </location>
</feature>
<evidence type="ECO:0000259" key="6">
    <source>
        <dbReference type="Pfam" id="PF11987"/>
    </source>
</evidence>
<evidence type="ECO:0000259" key="8">
    <source>
        <dbReference type="Pfam" id="PF22042"/>
    </source>
</evidence>
<evidence type="ECO:0008006" key="10">
    <source>
        <dbReference type="Google" id="ProtNLM"/>
    </source>
</evidence>
<dbReference type="InterPro" id="IPR029459">
    <property type="entry name" value="EFTU-type"/>
</dbReference>
<dbReference type="GO" id="GO:0005525">
    <property type="term" value="F:GTP binding"/>
    <property type="evidence" value="ECO:0007669"/>
    <property type="project" value="UniProtKB-KW"/>
</dbReference>
<dbReference type="FunFam" id="3.40.50.10050:FF:000001">
    <property type="entry name" value="Translation initiation factor IF-2"/>
    <property type="match status" value="1"/>
</dbReference>
<evidence type="ECO:0000256" key="5">
    <source>
        <dbReference type="ARBA" id="ARBA00023134"/>
    </source>
</evidence>
<dbReference type="InterPro" id="IPR023115">
    <property type="entry name" value="TIF_IF2_dom3"/>
</dbReference>
<dbReference type="Pfam" id="PF22042">
    <property type="entry name" value="EF-G_D2"/>
    <property type="match status" value="1"/>
</dbReference>
<dbReference type="Gene3D" id="3.40.50.10050">
    <property type="entry name" value="Translation initiation factor IF- 2, domain 3"/>
    <property type="match status" value="1"/>
</dbReference>
<reference evidence="9" key="1">
    <citation type="journal article" date="2020" name="mSystems">
        <title>Genome- and Community-Level Interaction Insights into Carbon Utilization and Element Cycling Functions of Hydrothermarchaeota in Hydrothermal Sediment.</title>
        <authorList>
            <person name="Zhou Z."/>
            <person name="Liu Y."/>
            <person name="Xu W."/>
            <person name="Pan J."/>
            <person name="Luo Z.H."/>
            <person name="Li M."/>
        </authorList>
    </citation>
    <scope>NUCLEOTIDE SEQUENCE [LARGE SCALE GENOMIC DNA]</scope>
    <source>
        <strain evidence="9">SpSt-757</strain>
    </source>
</reference>
<dbReference type="SUPFAM" id="SSF52156">
    <property type="entry name" value="Initiation factor IF2/eIF5b, domain 3"/>
    <property type="match status" value="1"/>
</dbReference>
<evidence type="ECO:0000256" key="3">
    <source>
        <dbReference type="ARBA" id="ARBA00022741"/>
    </source>
</evidence>
<dbReference type="Pfam" id="PF14578">
    <property type="entry name" value="GTP_EFTU_D4"/>
    <property type="match status" value="1"/>
</dbReference>
<comment type="similarity">
    <text evidence="1">Belongs to the TRAFAC class translation factor GTPase superfamily. Classic translation factor GTPase family. IF-2 subfamily.</text>
</comment>
<dbReference type="SUPFAM" id="SSF50447">
    <property type="entry name" value="Translation proteins"/>
    <property type="match status" value="2"/>
</dbReference>
<organism evidence="9">
    <name type="scientific">candidate division CPR3 bacterium</name>
    <dbReference type="NCBI Taxonomy" id="2268181"/>
    <lineage>
        <taxon>Bacteria</taxon>
        <taxon>Bacteria division CPR3</taxon>
    </lineage>
</organism>
<dbReference type="Pfam" id="PF11987">
    <property type="entry name" value="IF-2"/>
    <property type="match status" value="1"/>
</dbReference>
<keyword evidence="5" id="KW-0342">GTP-binding</keyword>
<dbReference type="GO" id="GO:0003743">
    <property type="term" value="F:translation initiation factor activity"/>
    <property type="evidence" value="ECO:0007669"/>
    <property type="project" value="UniProtKB-KW"/>
</dbReference>
<proteinExistence type="inferred from homology"/>
<evidence type="ECO:0000256" key="1">
    <source>
        <dbReference type="ARBA" id="ARBA00007733"/>
    </source>
</evidence>
<feature type="domain" description="Elongation factor G-like" evidence="8">
    <location>
        <begin position="18"/>
        <end position="97"/>
    </location>
</feature>
<dbReference type="PANTHER" id="PTHR43381:SF5">
    <property type="entry name" value="TR-TYPE G DOMAIN-CONTAINING PROTEIN"/>
    <property type="match status" value="1"/>
</dbReference>